<dbReference type="GO" id="GO:0044231">
    <property type="term" value="C:host cell presynaptic membrane"/>
    <property type="evidence" value="ECO:0007669"/>
    <property type="project" value="UniProtKB-KW"/>
</dbReference>
<keyword evidence="5" id="KW-0800">Toxin</keyword>
<dbReference type="SUPFAM" id="SSF48403">
    <property type="entry name" value="Ankyrin repeat"/>
    <property type="match status" value="1"/>
</dbReference>
<dbReference type="InterPro" id="IPR036770">
    <property type="entry name" value="Ankyrin_rpt-contain_sf"/>
</dbReference>
<evidence type="ECO:0000256" key="3">
    <source>
        <dbReference type="ARBA" id="ARBA00022537"/>
    </source>
</evidence>
<dbReference type="Pfam" id="PF12796">
    <property type="entry name" value="Ank_2"/>
    <property type="match status" value="2"/>
</dbReference>
<keyword evidence="3" id="KW-1052">Target cell membrane</keyword>
<dbReference type="PRINTS" id="PR01415">
    <property type="entry name" value="ANKYRIN"/>
</dbReference>
<dbReference type="InterPro" id="IPR002110">
    <property type="entry name" value="Ankyrin_rpt"/>
</dbReference>
<evidence type="ECO:0000256" key="1">
    <source>
        <dbReference type="ARBA" id="ARBA00004175"/>
    </source>
</evidence>
<evidence type="ECO:0000256" key="4">
    <source>
        <dbReference type="ARBA" id="ARBA00022737"/>
    </source>
</evidence>
<feature type="repeat" description="ANK" evidence="8">
    <location>
        <begin position="168"/>
        <end position="200"/>
    </location>
</feature>
<dbReference type="GO" id="GO:0000502">
    <property type="term" value="C:proteasome complex"/>
    <property type="evidence" value="ECO:0007669"/>
    <property type="project" value="UniProtKB-KW"/>
</dbReference>
<keyword evidence="7" id="KW-1053">Target membrane</keyword>
<evidence type="ECO:0000256" key="7">
    <source>
        <dbReference type="ARBA" id="ARBA00023298"/>
    </source>
</evidence>
<name>A0AAJ6QQ63_9ACAR</name>
<dbReference type="PROSITE" id="PS50297">
    <property type="entry name" value="ANK_REP_REGION"/>
    <property type="match status" value="4"/>
</dbReference>
<evidence type="ECO:0000256" key="2">
    <source>
        <dbReference type="ARBA" id="ARBA00022483"/>
    </source>
</evidence>
<comment type="subcellular location">
    <subcellularLocation>
        <location evidence="1">Target cell membrane</location>
    </subcellularLocation>
</comment>
<accession>A0AAJ6QQ63</accession>
<reference evidence="10" key="1">
    <citation type="submission" date="2025-08" db="UniProtKB">
        <authorList>
            <consortium name="RefSeq"/>
        </authorList>
    </citation>
    <scope>IDENTIFICATION</scope>
</reference>
<evidence type="ECO:0000313" key="10">
    <source>
        <dbReference type="RefSeq" id="XP_003740258.1"/>
    </source>
</evidence>
<gene>
    <name evidence="10" type="primary">LOC100905812</name>
</gene>
<evidence type="ECO:0000256" key="6">
    <source>
        <dbReference type="ARBA" id="ARBA00023043"/>
    </source>
</evidence>
<dbReference type="PROSITE" id="PS50088">
    <property type="entry name" value="ANK_REPEAT"/>
    <property type="match status" value="4"/>
</dbReference>
<dbReference type="Gene3D" id="1.25.40.20">
    <property type="entry name" value="Ankyrin repeat-containing domain"/>
    <property type="match status" value="1"/>
</dbReference>
<evidence type="ECO:0000256" key="8">
    <source>
        <dbReference type="PROSITE-ProRule" id="PRU00023"/>
    </source>
</evidence>
<dbReference type="PANTHER" id="PTHR24171">
    <property type="entry name" value="ANKYRIN REPEAT DOMAIN-CONTAINING PROTEIN 39-RELATED"/>
    <property type="match status" value="1"/>
</dbReference>
<dbReference type="GO" id="GO:0044218">
    <property type="term" value="C:other organism cell membrane"/>
    <property type="evidence" value="ECO:0007669"/>
    <property type="project" value="UniProtKB-KW"/>
</dbReference>
<sequence>MSENEFCRKAWEGNRGEVMRRLQEDRNAVHDKDLVGRTAIHWAVSGKRLEIFNILVEHGSSLDDPDRDGWTPLMIACSVGLEEAVHFLIAKGANLNHKNSTGQAPIHYASSKNHLDIVKKLYENGADVNVADNFGATPLSRAITKGNMKIVEYLATTARCNIHSRDKEGDSALHLACEEGHRPMVELLLKLGARKDVMNKAEKYPKDVCRDLSLARLVSLTPS</sequence>
<dbReference type="GO" id="GO:0006887">
    <property type="term" value="P:exocytosis"/>
    <property type="evidence" value="ECO:0007669"/>
    <property type="project" value="UniProtKB-KW"/>
</dbReference>
<keyword evidence="4" id="KW-0677">Repeat</keyword>
<keyword evidence="5" id="KW-0638">Presynaptic neurotoxin</keyword>
<keyword evidence="7" id="KW-0472">Membrane</keyword>
<dbReference type="AlphaFoldDB" id="A0AAJ6QQ63"/>
<keyword evidence="5" id="KW-0528">Neurotoxin</keyword>
<organism evidence="9 10">
    <name type="scientific">Galendromus occidentalis</name>
    <name type="common">western predatory mite</name>
    <dbReference type="NCBI Taxonomy" id="34638"/>
    <lineage>
        <taxon>Eukaryota</taxon>
        <taxon>Metazoa</taxon>
        <taxon>Ecdysozoa</taxon>
        <taxon>Arthropoda</taxon>
        <taxon>Chelicerata</taxon>
        <taxon>Arachnida</taxon>
        <taxon>Acari</taxon>
        <taxon>Parasitiformes</taxon>
        <taxon>Mesostigmata</taxon>
        <taxon>Gamasina</taxon>
        <taxon>Phytoseioidea</taxon>
        <taxon>Phytoseiidae</taxon>
        <taxon>Typhlodrominae</taxon>
        <taxon>Galendromus</taxon>
    </lineage>
</organism>
<keyword evidence="2" id="KW-0268">Exocytosis</keyword>
<keyword evidence="9" id="KW-1185">Reference proteome</keyword>
<dbReference type="KEGG" id="goe:100905812"/>
<feature type="repeat" description="ANK" evidence="8">
    <location>
        <begin position="101"/>
        <end position="133"/>
    </location>
</feature>
<keyword evidence="10" id="KW-0647">Proteasome</keyword>
<feature type="repeat" description="ANK" evidence="8">
    <location>
        <begin position="68"/>
        <end position="100"/>
    </location>
</feature>
<dbReference type="Proteomes" id="UP000694867">
    <property type="component" value="Unplaced"/>
</dbReference>
<feature type="repeat" description="ANK" evidence="8">
    <location>
        <begin position="35"/>
        <end position="67"/>
    </location>
</feature>
<dbReference type="RefSeq" id="XP_003740258.1">
    <property type="nucleotide sequence ID" value="XM_003740210.2"/>
</dbReference>
<keyword evidence="6 8" id="KW-0040">ANK repeat</keyword>
<evidence type="ECO:0000313" key="9">
    <source>
        <dbReference type="Proteomes" id="UP000694867"/>
    </source>
</evidence>
<protein>
    <submittedName>
        <fullName evidence="10">26S proteasome non-ATPase regulatory subunit 10</fullName>
    </submittedName>
</protein>
<dbReference type="GeneID" id="100905812"/>
<proteinExistence type="predicted"/>
<dbReference type="SMART" id="SM00248">
    <property type="entry name" value="ANK"/>
    <property type="match status" value="5"/>
</dbReference>
<evidence type="ECO:0000256" key="5">
    <source>
        <dbReference type="ARBA" id="ARBA00023028"/>
    </source>
</evidence>